<dbReference type="EMBL" id="JBHTBN010000003">
    <property type="protein sequence ID" value="MFC7357383.1"/>
    <property type="molecule type" value="Genomic_DNA"/>
</dbReference>
<dbReference type="PROSITE" id="PS51725">
    <property type="entry name" value="ABM"/>
    <property type="match status" value="1"/>
</dbReference>
<protein>
    <submittedName>
        <fullName evidence="2">Quinol monooxygenase</fullName>
        <ecNumber evidence="2">1.-.-.-</ecNumber>
    </submittedName>
</protein>
<evidence type="ECO:0000259" key="1">
    <source>
        <dbReference type="PROSITE" id="PS51725"/>
    </source>
</evidence>
<dbReference type="InterPro" id="IPR007138">
    <property type="entry name" value="ABM_dom"/>
</dbReference>
<proteinExistence type="predicted"/>
<dbReference type="GO" id="GO:0004497">
    <property type="term" value="F:monooxygenase activity"/>
    <property type="evidence" value="ECO:0007669"/>
    <property type="project" value="UniProtKB-KW"/>
</dbReference>
<keyword evidence="2" id="KW-0560">Oxidoreductase</keyword>
<name>A0ABW2MU15_9FLAO</name>
<comment type="caution">
    <text evidence="2">The sequence shown here is derived from an EMBL/GenBank/DDBJ whole genome shotgun (WGS) entry which is preliminary data.</text>
</comment>
<dbReference type="InterPro" id="IPR011008">
    <property type="entry name" value="Dimeric_a/b-barrel"/>
</dbReference>
<gene>
    <name evidence="2" type="ORF">ACFQO1_06775</name>
</gene>
<dbReference type="Gene3D" id="3.30.70.100">
    <property type="match status" value="1"/>
</dbReference>
<dbReference type="EC" id="1.-.-.-" evidence="2"/>
<sequence length="98" mass="11979">MFTRIVKMKFEPKHIPQFLYNFEEVKQKIRNFEGCEFLELYRDQNDDTIFFTYSRWNEVSSLEKYRNSDLFRGIWKTTKAMFTAKPEAWSVDTLEQLS</sequence>
<evidence type="ECO:0000313" key="3">
    <source>
        <dbReference type="Proteomes" id="UP001596415"/>
    </source>
</evidence>
<keyword evidence="2" id="KW-0503">Monooxygenase</keyword>
<dbReference type="SUPFAM" id="SSF54909">
    <property type="entry name" value="Dimeric alpha+beta barrel"/>
    <property type="match status" value="1"/>
</dbReference>
<evidence type="ECO:0000313" key="2">
    <source>
        <dbReference type="EMBL" id="MFC7357383.1"/>
    </source>
</evidence>
<accession>A0ABW2MU15</accession>
<organism evidence="2 3">
    <name type="scientific">Jejudonia soesokkakensis</name>
    <dbReference type="NCBI Taxonomy" id="1323432"/>
    <lineage>
        <taxon>Bacteria</taxon>
        <taxon>Pseudomonadati</taxon>
        <taxon>Bacteroidota</taxon>
        <taxon>Flavobacteriia</taxon>
        <taxon>Flavobacteriales</taxon>
        <taxon>Flavobacteriaceae</taxon>
        <taxon>Jejudonia</taxon>
    </lineage>
</organism>
<keyword evidence="3" id="KW-1185">Reference proteome</keyword>
<dbReference type="RefSeq" id="WP_380217231.1">
    <property type="nucleotide sequence ID" value="NZ_JBHTBN010000003.1"/>
</dbReference>
<reference evidence="3" key="1">
    <citation type="journal article" date="2019" name="Int. J. Syst. Evol. Microbiol.">
        <title>The Global Catalogue of Microorganisms (GCM) 10K type strain sequencing project: providing services to taxonomists for standard genome sequencing and annotation.</title>
        <authorList>
            <consortium name="The Broad Institute Genomics Platform"/>
            <consortium name="The Broad Institute Genome Sequencing Center for Infectious Disease"/>
            <person name="Wu L."/>
            <person name="Ma J."/>
        </authorList>
    </citation>
    <scope>NUCLEOTIDE SEQUENCE [LARGE SCALE GENOMIC DNA]</scope>
    <source>
        <strain evidence="3">CGMCC 1.16306</strain>
    </source>
</reference>
<feature type="domain" description="ABM" evidence="1">
    <location>
        <begin position="2"/>
        <end position="91"/>
    </location>
</feature>
<dbReference type="Proteomes" id="UP001596415">
    <property type="component" value="Unassembled WGS sequence"/>
</dbReference>
<dbReference type="Pfam" id="PF03992">
    <property type="entry name" value="ABM"/>
    <property type="match status" value="1"/>
</dbReference>